<dbReference type="InterPro" id="IPR001633">
    <property type="entry name" value="EAL_dom"/>
</dbReference>
<dbReference type="Pfam" id="PF13426">
    <property type="entry name" value="PAS_9"/>
    <property type="match status" value="1"/>
</dbReference>
<dbReference type="NCBIfam" id="TIGR00254">
    <property type="entry name" value="GGDEF"/>
    <property type="match status" value="1"/>
</dbReference>
<keyword evidence="1" id="KW-0597">Phosphoprotein</keyword>
<dbReference type="CDD" id="cd01949">
    <property type="entry name" value="GGDEF"/>
    <property type="match status" value="1"/>
</dbReference>
<dbReference type="InterPro" id="IPR035965">
    <property type="entry name" value="PAS-like_dom_sf"/>
</dbReference>
<dbReference type="Pfam" id="PF00990">
    <property type="entry name" value="GGDEF"/>
    <property type="match status" value="1"/>
</dbReference>
<dbReference type="EMBL" id="JBAWKS010000001">
    <property type="protein sequence ID" value="MEI4550433.1"/>
    <property type="molecule type" value="Genomic_DNA"/>
</dbReference>
<dbReference type="CDD" id="cd01948">
    <property type="entry name" value="EAL"/>
    <property type="match status" value="1"/>
</dbReference>
<organism evidence="7 8">
    <name type="scientific">Pseudoalteromonas spongiae</name>
    <dbReference type="NCBI Taxonomy" id="298657"/>
    <lineage>
        <taxon>Bacteria</taxon>
        <taxon>Pseudomonadati</taxon>
        <taxon>Pseudomonadota</taxon>
        <taxon>Gammaproteobacteria</taxon>
        <taxon>Alteromonadales</taxon>
        <taxon>Pseudoalteromonadaceae</taxon>
        <taxon>Pseudoalteromonas</taxon>
    </lineage>
</organism>
<dbReference type="Pfam" id="PF00563">
    <property type="entry name" value="EAL"/>
    <property type="match status" value="1"/>
</dbReference>
<dbReference type="SMART" id="SM00448">
    <property type="entry name" value="REC"/>
    <property type="match status" value="1"/>
</dbReference>
<dbReference type="InterPro" id="IPR052155">
    <property type="entry name" value="Biofilm_reg_signaling"/>
</dbReference>
<dbReference type="Gene3D" id="3.30.70.270">
    <property type="match status" value="1"/>
</dbReference>
<evidence type="ECO:0000259" key="6">
    <source>
        <dbReference type="PROSITE" id="PS50887"/>
    </source>
</evidence>
<dbReference type="CDD" id="cd17534">
    <property type="entry name" value="REC_DC-like"/>
    <property type="match status" value="1"/>
</dbReference>
<feature type="domain" description="PAC" evidence="4">
    <location>
        <begin position="317"/>
        <end position="368"/>
    </location>
</feature>
<dbReference type="SUPFAM" id="SSF52172">
    <property type="entry name" value="CheY-like"/>
    <property type="match status" value="1"/>
</dbReference>
<dbReference type="SMART" id="SM00052">
    <property type="entry name" value="EAL"/>
    <property type="match status" value="1"/>
</dbReference>
<dbReference type="InterPro" id="IPR001789">
    <property type="entry name" value="Sig_transdc_resp-reg_receiver"/>
</dbReference>
<dbReference type="InterPro" id="IPR000014">
    <property type="entry name" value="PAS"/>
</dbReference>
<evidence type="ECO:0000313" key="8">
    <source>
        <dbReference type="Proteomes" id="UP001382455"/>
    </source>
</evidence>
<dbReference type="RefSeq" id="WP_336435630.1">
    <property type="nucleotide sequence ID" value="NZ_JBAWKS010000001.1"/>
</dbReference>
<evidence type="ECO:0000256" key="1">
    <source>
        <dbReference type="PROSITE-ProRule" id="PRU00169"/>
    </source>
</evidence>
<name>A0ABU8ETX9_9GAMM</name>
<feature type="domain" description="PAS" evidence="3">
    <location>
        <begin position="248"/>
        <end position="294"/>
    </location>
</feature>
<feature type="domain" description="Response regulatory" evidence="2">
    <location>
        <begin position="3"/>
        <end position="118"/>
    </location>
</feature>
<dbReference type="Gene3D" id="3.40.50.2300">
    <property type="match status" value="1"/>
</dbReference>
<feature type="domain" description="EAL" evidence="5">
    <location>
        <begin position="540"/>
        <end position="791"/>
    </location>
</feature>
<dbReference type="Proteomes" id="UP001382455">
    <property type="component" value="Unassembled WGS sequence"/>
</dbReference>
<dbReference type="Gene3D" id="3.30.450.20">
    <property type="entry name" value="PAS domain"/>
    <property type="match status" value="2"/>
</dbReference>
<evidence type="ECO:0000259" key="5">
    <source>
        <dbReference type="PROSITE" id="PS50883"/>
    </source>
</evidence>
<accession>A0ABU8ETX9</accession>
<evidence type="ECO:0000259" key="4">
    <source>
        <dbReference type="PROSITE" id="PS50113"/>
    </source>
</evidence>
<keyword evidence="8" id="KW-1185">Reference proteome</keyword>
<dbReference type="InterPro" id="IPR043128">
    <property type="entry name" value="Rev_trsase/Diguanyl_cyclase"/>
</dbReference>
<dbReference type="InterPro" id="IPR000700">
    <property type="entry name" value="PAS-assoc_C"/>
</dbReference>
<protein>
    <submittedName>
        <fullName evidence="7">EAL domain-containing protein</fullName>
    </submittedName>
</protein>
<dbReference type="InterPro" id="IPR035919">
    <property type="entry name" value="EAL_sf"/>
</dbReference>
<dbReference type="NCBIfam" id="TIGR00229">
    <property type="entry name" value="sensory_box"/>
    <property type="match status" value="1"/>
</dbReference>
<dbReference type="PROSITE" id="PS50887">
    <property type="entry name" value="GGDEF"/>
    <property type="match status" value="1"/>
</dbReference>
<dbReference type="PROSITE" id="PS50113">
    <property type="entry name" value="PAC"/>
    <property type="match status" value="1"/>
</dbReference>
<reference evidence="7 8" key="1">
    <citation type="submission" date="2023-12" db="EMBL/GenBank/DDBJ databases">
        <title>Friends and Foes: Symbiotic and Algicidal bacterial influence on Karenia brevis blooms.</title>
        <authorList>
            <person name="Fei C."/>
            <person name="Mohamed A.R."/>
            <person name="Booker A."/>
            <person name="Arshad M."/>
            <person name="Klass S."/>
            <person name="Ahn S."/>
            <person name="Gilbert P.M."/>
            <person name="Heil C.A."/>
            <person name="Martinez J.M."/>
            <person name="Amin S.A."/>
        </authorList>
    </citation>
    <scope>NUCLEOTIDE SEQUENCE [LARGE SCALE GENOMIC DNA]</scope>
    <source>
        <strain evidence="7 8">CE15</strain>
    </source>
</reference>
<proteinExistence type="predicted"/>
<comment type="caution">
    <text evidence="7">The sequence shown here is derived from an EMBL/GenBank/DDBJ whole genome shotgun (WGS) entry which is preliminary data.</text>
</comment>
<dbReference type="SUPFAM" id="SSF55785">
    <property type="entry name" value="PYP-like sensor domain (PAS domain)"/>
    <property type="match status" value="1"/>
</dbReference>
<dbReference type="Pfam" id="PF00072">
    <property type="entry name" value="Response_reg"/>
    <property type="match status" value="1"/>
</dbReference>
<evidence type="ECO:0000259" key="3">
    <source>
        <dbReference type="PROSITE" id="PS50112"/>
    </source>
</evidence>
<dbReference type="PANTHER" id="PTHR44757:SF2">
    <property type="entry name" value="BIOFILM ARCHITECTURE MAINTENANCE PROTEIN MBAA"/>
    <property type="match status" value="1"/>
</dbReference>
<dbReference type="InterPro" id="IPR000160">
    <property type="entry name" value="GGDEF_dom"/>
</dbReference>
<dbReference type="SMART" id="SM00091">
    <property type="entry name" value="PAS"/>
    <property type="match status" value="1"/>
</dbReference>
<feature type="modified residue" description="4-aspartylphosphate" evidence="1">
    <location>
        <position position="53"/>
    </location>
</feature>
<feature type="domain" description="GGDEF" evidence="6">
    <location>
        <begin position="398"/>
        <end position="531"/>
    </location>
</feature>
<dbReference type="PROSITE" id="PS50112">
    <property type="entry name" value="PAS"/>
    <property type="match status" value="1"/>
</dbReference>
<dbReference type="InterPro" id="IPR029787">
    <property type="entry name" value="Nucleotide_cyclase"/>
</dbReference>
<evidence type="ECO:0000259" key="2">
    <source>
        <dbReference type="PROSITE" id="PS50110"/>
    </source>
</evidence>
<dbReference type="Gene3D" id="3.20.20.450">
    <property type="entry name" value="EAL domain"/>
    <property type="match status" value="1"/>
</dbReference>
<dbReference type="PROSITE" id="PS50110">
    <property type="entry name" value="RESPONSE_REGULATORY"/>
    <property type="match status" value="1"/>
</dbReference>
<dbReference type="PANTHER" id="PTHR44757">
    <property type="entry name" value="DIGUANYLATE CYCLASE DGCP"/>
    <property type="match status" value="1"/>
</dbReference>
<dbReference type="SUPFAM" id="SSF141868">
    <property type="entry name" value="EAL domain-like"/>
    <property type="match status" value="1"/>
</dbReference>
<dbReference type="SUPFAM" id="SSF55073">
    <property type="entry name" value="Nucleotide cyclase"/>
    <property type="match status" value="1"/>
</dbReference>
<dbReference type="PROSITE" id="PS50883">
    <property type="entry name" value="EAL"/>
    <property type="match status" value="1"/>
</dbReference>
<dbReference type="CDD" id="cd00130">
    <property type="entry name" value="PAS"/>
    <property type="match status" value="1"/>
</dbReference>
<gene>
    <name evidence="7" type="ORF">WAE96_12225</name>
</gene>
<evidence type="ECO:0000313" key="7">
    <source>
        <dbReference type="EMBL" id="MEI4550433.1"/>
    </source>
</evidence>
<sequence>MSSLLIVEDEQIVALSLKIELESLGYEVVGIANSEDEALALFTEKNPNLVLMDINLESGGSGINAAKKINAIKNIPIIYVTAYANDDIIESANSANPIGYIVKPYNLREVRAVIETALNRFRYEDEITSSEARLKLAIEAANLNVWEYNPEAEHLVFTGTEMLQKYFGHLSPLPFNEFISMVHEQDKWKVESLLKEGQKSNQKIRIKSPLSDEQYWFEVYTSDIKLQGGDTPIGAMKDVTETETYIRELKVSKSVFSHIADGILVLNKDCEITKANPAFCKLIGYPLSQLINKNYHAIVKRERAEDINQQPWEDLCSRREETFKTESGELFYALVNGKLISHQDQSDELVMIVTDISELKMAERKLQYQAYRDELTGMYNRTYMNRAFANPQEFFDSGKFTLMFIDLDSFKLINDTYGHSYGDVILAEFAWRLKHIFRSSDIMIRHGGDEFVLMLDGQLTANDVSKIANSINKAISEPFKCKDVSISLTCSIGIAQWDDTISDTSDLMKRADIAMYAAKNGGKNDFRFYQEDMGSSAQYQLFLEQGLKLAIENELLELWLQPIFDNKGEISSAEGLCRWRDKATGFISPNDFIPIAESSWLIFPLGELMLKKVCDAIEHLSNAGFTDIKLGLNLSAKQLSHPSLPAKFEEIISSKQVSPNNITLEITETALTDTPAIKNIERLREIGFSIALDDFGRGYSSLELLQQFELDIIKIDRVFIEGIPDDSKARKVCEHMVNLSKSLGYKVVVEGIESAKQSEYFAQEPAIHQQGFYHAKPMPLSLFLSLLGGQSHSASEQRFAVDEQ</sequence>
<dbReference type="InterPro" id="IPR011006">
    <property type="entry name" value="CheY-like_superfamily"/>
</dbReference>
<dbReference type="SMART" id="SM00267">
    <property type="entry name" value="GGDEF"/>
    <property type="match status" value="1"/>
</dbReference>